<dbReference type="OrthoDB" id="3796468at2759"/>
<comment type="caution">
    <text evidence="2">The sequence shown here is derived from an EMBL/GenBank/DDBJ whole genome shotgun (WGS) entry which is preliminary data.</text>
</comment>
<dbReference type="Proteomes" id="UP000799444">
    <property type="component" value="Unassembled WGS sequence"/>
</dbReference>
<evidence type="ECO:0000256" key="1">
    <source>
        <dbReference type="SAM" id="MobiDB-lite"/>
    </source>
</evidence>
<evidence type="ECO:0000313" key="3">
    <source>
        <dbReference type="Proteomes" id="UP000799444"/>
    </source>
</evidence>
<name>A0A9P4R0E2_9PLEO</name>
<evidence type="ECO:0000313" key="2">
    <source>
        <dbReference type="EMBL" id="KAF2734211.1"/>
    </source>
</evidence>
<keyword evidence="3" id="KW-1185">Reference proteome</keyword>
<feature type="region of interest" description="Disordered" evidence="1">
    <location>
        <begin position="1"/>
        <end position="88"/>
    </location>
</feature>
<dbReference type="AlphaFoldDB" id="A0A9P4R0E2"/>
<proteinExistence type="predicted"/>
<organism evidence="2 3">
    <name type="scientific">Polyplosphaeria fusca</name>
    <dbReference type="NCBI Taxonomy" id="682080"/>
    <lineage>
        <taxon>Eukaryota</taxon>
        <taxon>Fungi</taxon>
        <taxon>Dikarya</taxon>
        <taxon>Ascomycota</taxon>
        <taxon>Pezizomycotina</taxon>
        <taxon>Dothideomycetes</taxon>
        <taxon>Pleosporomycetidae</taxon>
        <taxon>Pleosporales</taxon>
        <taxon>Tetraplosphaeriaceae</taxon>
        <taxon>Polyplosphaeria</taxon>
    </lineage>
</organism>
<reference evidence="2" key="1">
    <citation type="journal article" date="2020" name="Stud. Mycol.">
        <title>101 Dothideomycetes genomes: a test case for predicting lifestyles and emergence of pathogens.</title>
        <authorList>
            <person name="Haridas S."/>
            <person name="Albert R."/>
            <person name="Binder M."/>
            <person name="Bloem J."/>
            <person name="Labutti K."/>
            <person name="Salamov A."/>
            <person name="Andreopoulos B."/>
            <person name="Baker S."/>
            <person name="Barry K."/>
            <person name="Bills G."/>
            <person name="Bluhm B."/>
            <person name="Cannon C."/>
            <person name="Castanera R."/>
            <person name="Culley D."/>
            <person name="Daum C."/>
            <person name="Ezra D."/>
            <person name="Gonzalez J."/>
            <person name="Henrissat B."/>
            <person name="Kuo A."/>
            <person name="Liang C."/>
            <person name="Lipzen A."/>
            <person name="Lutzoni F."/>
            <person name="Magnuson J."/>
            <person name="Mondo S."/>
            <person name="Nolan M."/>
            <person name="Ohm R."/>
            <person name="Pangilinan J."/>
            <person name="Park H.-J."/>
            <person name="Ramirez L."/>
            <person name="Alfaro M."/>
            <person name="Sun H."/>
            <person name="Tritt A."/>
            <person name="Yoshinaga Y."/>
            <person name="Zwiers L.-H."/>
            <person name="Turgeon B."/>
            <person name="Goodwin S."/>
            <person name="Spatafora J."/>
            <person name="Crous P."/>
            <person name="Grigoriev I."/>
        </authorList>
    </citation>
    <scope>NUCLEOTIDE SEQUENCE</scope>
    <source>
        <strain evidence="2">CBS 125425</strain>
    </source>
</reference>
<protein>
    <submittedName>
        <fullName evidence="2">Uncharacterized protein</fullName>
    </submittedName>
</protein>
<dbReference type="EMBL" id="ML996151">
    <property type="protein sequence ID" value="KAF2734211.1"/>
    <property type="molecule type" value="Genomic_DNA"/>
</dbReference>
<feature type="compositionally biased region" description="Polar residues" evidence="1">
    <location>
        <begin position="66"/>
        <end position="88"/>
    </location>
</feature>
<gene>
    <name evidence="2" type="ORF">EJ04DRAFT_577110</name>
</gene>
<feature type="compositionally biased region" description="Low complexity" evidence="1">
    <location>
        <begin position="1"/>
        <end position="20"/>
    </location>
</feature>
<accession>A0A9P4R0E2</accession>
<sequence length="459" mass="52368">MSRLNPSAPSFTPSSSPPASWHSIPSDRDVQGSRRTRPQFSNNPRGQNDRSDTRPWGSPSSSIPSREQSGKSVRSGHTVTKTPQGWQSSPLNPVPLGALIYAPLQSFGNTAPAPYYYWFSYQWLCYDWARHQYYYYDQQRKQWCQYAPPSLSPSNAPVASPSSTEYPASISSYSLHSNGSSYFPAAVSSHNHDSSGPNCSPATIEQTLSWASPSPTPSYRSEAMFDIAKLMTLEKGYRLLRSRRINIVNDTTKEVYVRAVSKQMLIHFCGTYHIFKYLKNVRNTRQILQLPNGLVEQRGLQHVVDYMQKCCLDVLAQEGLDDYLWSKSVQERIETVRACKVLGLWEDAKLVEEQTVLRMGTGCPTWKDVEFVWQGYSKQLRDSAFVDAIAYALLDKDLYRAPNVSRLLNEAEYKPLLDRLKRDRAWALRHGVMSFEKYMRKARNKRAWYAQSRSSSESS</sequence>